<organism evidence="5 6">
    <name type="scientific">Globodera pallida</name>
    <name type="common">Potato cyst nematode worm</name>
    <name type="synonym">Heterodera pallida</name>
    <dbReference type="NCBI Taxonomy" id="36090"/>
    <lineage>
        <taxon>Eukaryota</taxon>
        <taxon>Metazoa</taxon>
        <taxon>Ecdysozoa</taxon>
        <taxon>Nematoda</taxon>
        <taxon>Chromadorea</taxon>
        <taxon>Rhabditida</taxon>
        <taxon>Tylenchina</taxon>
        <taxon>Tylenchomorpha</taxon>
        <taxon>Tylenchoidea</taxon>
        <taxon>Heteroderidae</taxon>
        <taxon>Heteroderinae</taxon>
        <taxon>Globodera</taxon>
    </lineage>
</organism>
<feature type="compositionally biased region" description="Basic and acidic residues" evidence="2">
    <location>
        <begin position="245"/>
        <end position="268"/>
    </location>
</feature>
<feature type="region of interest" description="Disordered" evidence="2">
    <location>
        <begin position="143"/>
        <end position="185"/>
    </location>
</feature>
<dbReference type="WBParaSite" id="GPLIN_000144200">
    <property type="protein sequence ID" value="GPLIN_000144200"/>
    <property type="gene ID" value="GPLIN_000144200"/>
</dbReference>
<evidence type="ECO:0000256" key="3">
    <source>
        <dbReference type="SAM" id="Phobius"/>
    </source>
</evidence>
<feature type="domain" description="Nematode cuticle collagen N-terminal" evidence="4">
    <location>
        <begin position="83"/>
        <end position="135"/>
    </location>
</feature>
<proteinExistence type="predicted"/>
<evidence type="ECO:0000259" key="4">
    <source>
        <dbReference type="SMART" id="SM01088"/>
    </source>
</evidence>
<dbReference type="GO" id="GO:0042302">
    <property type="term" value="F:structural constituent of cuticle"/>
    <property type="evidence" value="ECO:0007669"/>
    <property type="project" value="InterPro"/>
</dbReference>
<dbReference type="Proteomes" id="UP000050741">
    <property type="component" value="Unassembled WGS sequence"/>
</dbReference>
<feature type="transmembrane region" description="Helical" evidence="3">
    <location>
        <begin position="84"/>
        <end position="107"/>
    </location>
</feature>
<evidence type="ECO:0000313" key="5">
    <source>
        <dbReference type="Proteomes" id="UP000050741"/>
    </source>
</evidence>
<evidence type="ECO:0000256" key="2">
    <source>
        <dbReference type="SAM" id="MobiDB-lite"/>
    </source>
</evidence>
<name>A0A183BLF7_GLOPA</name>
<dbReference type="AlphaFoldDB" id="A0A183BLF7"/>
<feature type="compositionally biased region" description="Basic and acidic residues" evidence="2">
    <location>
        <begin position="214"/>
        <end position="227"/>
    </location>
</feature>
<reference evidence="6" key="3">
    <citation type="submission" date="2016-06" db="UniProtKB">
        <authorList>
            <consortium name="WormBaseParasite"/>
        </authorList>
    </citation>
    <scope>IDENTIFICATION</scope>
</reference>
<accession>A0A183BLF7</accession>
<evidence type="ECO:0000256" key="1">
    <source>
        <dbReference type="ARBA" id="ARBA00022737"/>
    </source>
</evidence>
<dbReference type="SMART" id="SM01088">
    <property type="entry name" value="Col_cuticle_N"/>
    <property type="match status" value="1"/>
</dbReference>
<dbReference type="InterPro" id="IPR002486">
    <property type="entry name" value="Col_cuticle_N"/>
</dbReference>
<reference evidence="5" key="1">
    <citation type="submission" date="2013-12" db="EMBL/GenBank/DDBJ databases">
        <authorList>
            <person name="Aslett M."/>
        </authorList>
    </citation>
    <scope>NUCLEOTIDE SEQUENCE [LARGE SCALE GENOMIC DNA]</scope>
    <source>
        <strain evidence="5">Lindley</strain>
    </source>
</reference>
<keyword evidence="1" id="KW-0677">Repeat</keyword>
<keyword evidence="3" id="KW-1133">Transmembrane helix</keyword>
<protein>
    <submittedName>
        <fullName evidence="6">Col_cuticle_N domain-containing protein</fullName>
    </submittedName>
</protein>
<feature type="region of interest" description="Disordered" evidence="2">
    <location>
        <begin position="205"/>
        <end position="341"/>
    </location>
</feature>
<reference evidence="5" key="2">
    <citation type="submission" date="2014-05" db="EMBL/GenBank/DDBJ databases">
        <title>The genome and life-stage specific transcriptomes of Globodera pallida elucidate key aspects of plant parasitism by a cyst nematode.</title>
        <authorList>
            <person name="Cotton J.A."/>
            <person name="Lilley C.J."/>
            <person name="Jones L.M."/>
            <person name="Kikuchi T."/>
            <person name="Reid A.J."/>
            <person name="Thorpe P."/>
            <person name="Tsai I.J."/>
            <person name="Beasley H."/>
            <person name="Blok V."/>
            <person name="Cock P.J.A."/>
            <person name="Van den Akker S.E."/>
            <person name="Holroyd N."/>
            <person name="Hunt M."/>
            <person name="Mantelin S."/>
            <person name="Naghra H."/>
            <person name="Pain A."/>
            <person name="Palomares-Rius J.E."/>
            <person name="Zarowiecki M."/>
            <person name="Berriman M."/>
            <person name="Jones J.T."/>
            <person name="Urwin P.E."/>
        </authorList>
    </citation>
    <scope>NUCLEOTIDE SEQUENCE [LARGE SCALE GENOMIC DNA]</scope>
    <source>
        <strain evidence="5">Lindley</strain>
    </source>
</reference>
<sequence length="341" mass="37876">MSLSPKVAHIFCHSYGRRFSATFFAKVSIGRICRANGPHSLQPFHSRQQMTMTLPQAIGLRGESKMADFDKHAAQREAESLRTLAFFGVCLSTVATVIAVMSVPFAYQHFQQIGSQMQNDVDFCKLRSGNMWREVTRTQAFSKVLHEGRHKRQASSPAVTDSREELDNPEHQPLRHPARTPTVADACPNVRLLNLDSPARRDLLVKTDSPVNPESRHRQADVAHPDNLEPPDPTDSPVAPESLENQERPDSLPKARRWSDRPAHKDRLASPGRPESLDNPDSLETPEDKDLLATAVHPAGPAIQEAMESPDIPEGREPADSATTAHHPVLRQATDYDLEIG</sequence>
<dbReference type="Pfam" id="PF01484">
    <property type="entry name" value="Col_cuticle_N"/>
    <property type="match status" value="1"/>
</dbReference>
<evidence type="ECO:0000313" key="6">
    <source>
        <dbReference type="WBParaSite" id="GPLIN_000144200"/>
    </source>
</evidence>
<keyword evidence="5" id="KW-1185">Reference proteome</keyword>
<keyword evidence="3" id="KW-0812">Transmembrane</keyword>
<keyword evidence="3" id="KW-0472">Membrane</keyword>
<feature type="compositionally biased region" description="Basic and acidic residues" evidence="2">
    <location>
        <begin position="161"/>
        <end position="173"/>
    </location>
</feature>